<dbReference type="EMBL" id="JAHUTI010080781">
    <property type="protein sequence ID" value="MED6258565.1"/>
    <property type="molecule type" value="Genomic_DNA"/>
</dbReference>
<protein>
    <submittedName>
        <fullName evidence="2">Uncharacterized protein</fullName>
    </submittedName>
</protein>
<keyword evidence="1" id="KW-0472">Membrane</keyword>
<evidence type="ECO:0000256" key="1">
    <source>
        <dbReference type="SAM" id="Phobius"/>
    </source>
</evidence>
<feature type="transmembrane region" description="Helical" evidence="1">
    <location>
        <begin position="83"/>
        <end position="104"/>
    </location>
</feature>
<keyword evidence="1" id="KW-0812">Transmembrane</keyword>
<gene>
    <name evidence="2" type="ORF">ATANTOWER_009109</name>
</gene>
<feature type="transmembrane region" description="Helical" evidence="1">
    <location>
        <begin position="20"/>
        <end position="40"/>
    </location>
</feature>
<organism evidence="2 3">
    <name type="scientific">Ataeniobius toweri</name>
    <dbReference type="NCBI Taxonomy" id="208326"/>
    <lineage>
        <taxon>Eukaryota</taxon>
        <taxon>Metazoa</taxon>
        <taxon>Chordata</taxon>
        <taxon>Craniata</taxon>
        <taxon>Vertebrata</taxon>
        <taxon>Euteleostomi</taxon>
        <taxon>Actinopterygii</taxon>
        <taxon>Neopterygii</taxon>
        <taxon>Teleostei</taxon>
        <taxon>Neoteleostei</taxon>
        <taxon>Acanthomorphata</taxon>
        <taxon>Ovalentaria</taxon>
        <taxon>Atherinomorphae</taxon>
        <taxon>Cyprinodontiformes</taxon>
        <taxon>Goodeidae</taxon>
        <taxon>Ataeniobius</taxon>
    </lineage>
</organism>
<dbReference type="Proteomes" id="UP001345963">
    <property type="component" value="Unassembled WGS sequence"/>
</dbReference>
<evidence type="ECO:0000313" key="2">
    <source>
        <dbReference type="EMBL" id="MED6258565.1"/>
    </source>
</evidence>
<sequence length="105" mass="11842">MWSSHKRSGLVKLYKIFKPVWTALTGIFSGLLPSTWRYNIQPVLEICVFVHFPYSGPLFTFCSVLILFIGHTPSVSLQPGPQLSIVPLDYLVSLFIGLHFTTLCI</sequence>
<comment type="caution">
    <text evidence="2">The sequence shown here is derived from an EMBL/GenBank/DDBJ whole genome shotgun (WGS) entry which is preliminary data.</text>
</comment>
<reference evidence="2 3" key="1">
    <citation type="submission" date="2021-07" db="EMBL/GenBank/DDBJ databases">
        <authorList>
            <person name="Palmer J.M."/>
        </authorList>
    </citation>
    <scope>NUCLEOTIDE SEQUENCE [LARGE SCALE GENOMIC DNA]</scope>
    <source>
        <strain evidence="2 3">AT_MEX2019</strain>
        <tissue evidence="2">Muscle</tissue>
    </source>
</reference>
<accession>A0ABU7C9V9</accession>
<keyword evidence="1" id="KW-1133">Transmembrane helix</keyword>
<keyword evidence="3" id="KW-1185">Reference proteome</keyword>
<proteinExistence type="predicted"/>
<feature type="transmembrane region" description="Helical" evidence="1">
    <location>
        <begin position="52"/>
        <end position="71"/>
    </location>
</feature>
<evidence type="ECO:0000313" key="3">
    <source>
        <dbReference type="Proteomes" id="UP001345963"/>
    </source>
</evidence>
<name>A0ABU7C9V9_9TELE</name>